<feature type="domain" description="LamG-like jellyroll fold" evidence="5">
    <location>
        <begin position="790"/>
        <end position="932"/>
    </location>
</feature>
<feature type="compositionally biased region" description="Low complexity" evidence="3">
    <location>
        <begin position="239"/>
        <end position="272"/>
    </location>
</feature>
<evidence type="ECO:0000256" key="2">
    <source>
        <dbReference type="ARBA" id="ARBA00023157"/>
    </source>
</evidence>
<gene>
    <name evidence="6" type="ORF">GCM10009864_42440</name>
</gene>
<keyword evidence="7" id="KW-1185">Reference proteome</keyword>
<protein>
    <submittedName>
        <fullName evidence="6">LamG domain-containing protein</fullName>
    </submittedName>
</protein>
<feature type="domain" description="LamG-like jellyroll fold" evidence="5">
    <location>
        <begin position="1012"/>
        <end position="1153"/>
    </location>
</feature>
<evidence type="ECO:0000313" key="7">
    <source>
        <dbReference type="Proteomes" id="UP001500994"/>
    </source>
</evidence>
<comment type="caution">
    <text evidence="6">The sequence shown here is derived from an EMBL/GenBank/DDBJ whole genome shotgun (WGS) entry which is preliminary data.</text>
</comment>
<sequence>MSVGAAGWLTAGLLSGPAAPAAHAVPTARATQPAAPADASQAPTEDAALEQARRTGKEVEVAALRGESVDVVATPEGKLQARQYLRPVRTRIDGRWQDVDTDLARQSDGTLAPKATSVGLAFSGGGDGPLVRMRRAGRELALSWPGKLPTPVTDGASATYPDVLPDVDLRMGAQADGFTQLLVVKSAQAASSPELAQLKLKLATEGMDVKKTAAGGLSAVEPGTDATVFEAPTPVMWDSSPGTGAPAPGPAKSARTSPSAAAPAAGDGAANGEPSAGESGRLAPVGVAVPAGKGQVVLTPDADVLKGKDTVYPVFIDPQWSTPRATSWTMATKYWASSPQWKFNGNPDAGLGYCNWNYCSPNDTKRLFYQLPTSAFAGKSILKAEFVVRNTWSASCSARSVELWRTKPIDTSTTWNSQNAAGFWQKHLRSASFAYGYEGCAAKDAEFDVQAAVQEAADNGWPTLTFGLRAADESDGYGWKRFSDKGFLRVTYNRPPPQVKPSQLVMEYGGTCHPSASPARIRTRGLLYANNITDPDRDDVRVQFQASWDAGDGKGVAPHWQPALTTAKKSGSGFSLALPTSIPTNKTVSWAVRVSDGAQYSPWSFTGAAEACYFVYDTSVPAAPTLTSGAYPASDPENPDDPWYDGVGQYGTFVLKSASTDVTRYRYGLNNDPTARDEVATSAGAAKSVNVLPGKPGVNFVTAQAFDAAGNGSEVRTYQYRVKAGQPERATWQFDDAAGATEAKPTTPARTAALHGGATPGTEGAMGSALTFNGTDGYAVTDIPVVDTSRSFTVSTWAKPTEVPTHPAIVATQPGNSRPGFELYYSADLQRWVFNQYTADSPDAAIARAMAPQPGGVTADQWTHLVGMYDGAAKVLRLYVNGQLAGQVAYATAWNARRGLQLGAGSYDGKPGAFFPGAVDEVEIFDRALSGPEVTQLYGKQRLRGPGRPARAVFPLDEGADAQQVTGHGDVLPAVFHGGAGTGPGGVAGRALTLDGKDDHASADAPHLPTDRPYAVTAWARITDTTRNQTVVAQDGGFLSAFYLSYEAPTGLWSVRLATKDATDGSLTAQRVASKQKAAVGAWTHLAAVLDTVQGTVSLYVNGTLQGSAAAPQTWPADGALQIGRALYRGAYVDYLAGQIDDVRLFDRPVAEGEVHQLMERRPVLTSRWQFDQADAPGTNSVPGGPAMTLGTGAKQVPGGGFMGEGGLVLTGADQDYASSAVPIDTSTSFTVTAWVQAAAVPSRPAALISAEGTNVSSFGAGFDPYPNGWAGEGLWEVAAPRSDAAGSGIDRALNAQNFNSVTDWNHVAVVYDGFAKQARIYVNGQLGEVSCLDADGDGQPDEAPCTEAVPWAENVISFQAVKSLQLGRAKGANSFGDYWPGAIDDVWTFQGALSEEQVASLAGSWSGLPTEVPDVPDRV</sequence>
<feature type="chain" id="PRO_5046257270" evidence="4">
    <location>
        <begin position="25"/>
        <end position="1420"/>
    </location>
</feature>
<feature type="region of interest" description="Disordered" evidence="3">
    <location>
        <begin position="18"/>
        <end position="51"/>
    </location>
</feature>
<dbReference type="NCBIfam" id="NF033679">
    <property type="entry name" value="DNRLRE_dom"/>
    <property type="match status" value="1"/>
</dbReference>
<dbReference type="PANTHER" id="PTHR46943">
    <property type="entry name" value="PENTRAXIN-RELATED PROTEIN PTX3"/>
    <property type="match status" value="1"/>
</dbReference>
<feature type="compositionally biased region" description="Low complexity" evidence="3">
    <location>
        <begin position="18"/>
        <end position="44"/>
    </location>
</feature>
<keyword evidence="1 4" id="KW-0732">Signal</keyword>
<dbReference type="Gene3D" id="2.60.120.200">
    <property type="match status" value="3"/>
</dbReference>
<name>A0ABN3S550_9ACTN</name>
<reference evidence="6 7" key="1">
    <citation type="journal article" date="2019" name="Int. J. Syst. Evol. Microbiol.">
        <title>The Global Catalogue of Microorganisms (GCM) 10K type strain sequencing project: providing services to taxonomists for standard genome sequencing and annotation.</title>
        <authorList>
            <consortium name="The Broad Institute Genomics Platform"/>
            <consortium name="The Broad Institute Genome Sequencing Center for Infectious Disease"/>
            <person name="Wu L."/>
            <person name="Ma J."/>
        </authorList>
    </citation>
    <scope>NUCLEOTIDE SEQUENCE [LARGE SCALE GENOMIC DNA]</scope>
    <source>
        <strain evidence="6 7">JCM 16374</strain>
    </source>
</reference>
<proteinExistence type="predicted"/>
<feature type="signal peptide" evidence="4">
    <location>
        <begin position="1"/>
        <end position="24"/>
    </location>
</feature>
<dbReference type="InterPro" id="IPR013320">
    <property type="entry name" value="ConA-like_dom_sf"/>
</dbReference>
<dbReference type="SMART" id="SM00560">
    <property type="entry name" value="LamGL"/>
    <property type="match status" value="2"/>
</dbReference>
<dbReference type="Proteomes" id="UP001500994">
    <property type="component" value="Unassembled WGS sequence"/>
</dbReference>
<evidence type="ECO:0000256" key="3">
    <source>
        <dbReference type="SAM" id="MobiDB-lite"/>
    </source>
</evidence>
<evidence type="ECO:0000313" key="6">
    <source>
        <dbReference type="EMBL" id="GAA2668196.1"/>
    </source>
</evidence>
<evidence type="ECO:0000259" key="5">
    <source>
        <dbReference type="SMART" id="SM00560"/>
    </source>
</evidence>
<dbReference type="InterPro" id="IPR042837">
    <property type="entry name" value="PTX3"/>
</dbReference>
<dbReference type="InterPro" id="IPR006558">
    <property type="entry name" value="LamG-like"/>
</dbReference>
<feature type="region of interest" description="Disordered" evidence="3">
    <location>
        <begin position="234"/>
        <end position="282"/>
    </location>
</feature>
<keyword evidence="2" id="KW-1015">Disulfide bond</keyword>
<organism evidence="6 7">
    <name type="scientific">Streptomyces lunalinharesii</name>
    <dbReference type="NCBI Taxonomy" id="333384"/>
    <lineage>
        <taxon>Bacteria</taxon>
        <taxon>Bacillati</taxon>
        <taxon>Actinomycetota</taxon>
        <taxon>Actinomycetes</taxon>
        <taxon>Kitasatosporales</taxon>
        <taxon>Streptomycetaceae</taxon>
        <taxon>Streptomyces</taxon>
    </lineage>
</organism>
<evidence type="ECO:0000256" key="4">
    <source>
        <dbReference type="SAM" id="SignalP"/>
    </source>
</evidence>
<dbReference type="EMBL" id="BAAARK010000013">
    <property type="protein sequence ID" value="GAA2668196.1"/>
    <property type="molecule type" value="Genomic_DNA"/>
</dbReference>
<dbReference type="Pfam" id="PF13385">
    <property type="entry name" value="Laminin_G_3"/>
    <property type="match status" value="3"/>
</dbReference>
<dbReference type="PANTHER" id="PTHR46943:SF1">
    <property type="entry name" value="PENTRAXIN-RELATED PROTEIN PTX3"/>
    <property type="match status" value="1"/>
</dbReference>
<evidence type="ECO:0000256" key="1">
    <source>
        <dbReference type="ARBA" id="ARBA00022729"/>
    </source>
</evidence>
<dbReference type="SUPFAM" id="SSF49899">
    <property type="entry name" value="Concanavalin A-like lectins/glucanases"/>
    <property type="match status" value="3"/>
</dbReference>
<accession>A0ABN3S550</accession>